<accession>V9H5F2</accession>
<dbReference type="EMBL" id="ADCY02000063">
    <property type="protein sequence ID" value="EFG29951.1"/>
    <property type="molecule type" value="Genomic_DNA"/>
</dbReference>
<evidence type="ECO:0000313" key="2">
    <source>
        <dbReference type="Proteomes" id="UP000017813"/>
    </source>
</evidence>
<organism evidence="1 2">
    <name type="scientific">Simonsiella muelleri ATCC 29453</name>
    <dbReference type="NCBI Taxonomy" id="641147"/>
    <lineage>
        <taxon>Bacteria</taxon>
        <taxon>Pseudomonadati</taxon>
        <taxon>Pseudomonadota</taxon>
        <taxon>Betaproteobacteria</taxon>
        <taxon>Neisseriales</taxon>
        <taxon>Neisseriaceae</taxon>
        <taxon>Simonsiella</taxon>
    </lineage>
</organism>
<dbReference type="KEGG" id="smur:BWP33_06270"/>
<dbReference type="Proteomes" id="UP000017813">
    <property type="component" value="Unassembled WGS sequence"/>
</dbReference>
<dbReference type="RefSeq" id="WP_002643025.1">
    <property type="nucleotide sequence ID" value="NZ_CP019448.1"/>
</dbReference>
<proteinExistence type="predicted"/>
<dbReference type="HOGENOM" id="CLU_891088_0_0_4"/>
<comment type="caution">
    <text evidence="1">The sequence shown here is derived from an EMBL/GenBank/DDBJ whole genome shotgun (WGS) entry which is preliminary data.</text>
</comment>
<gene>
    <name evidence="1" type="ORF">HMPREF9021_02212</name>
</gene>
<keyword evidence="2" id="KW-1185">Reference proteome</keyword>
<reference evidence="1 2" key="1">
    <citation type="submission" date="2010-03" db="EMBL/GenBank/DDBJ databases">
        <authorList>
            <consortium name="The Broad Institute Genome Sequencing Platform"/>
            <person name="Ward D."/>
            <person name="Earl A."/>
            <person name="Feldgarden M."/>
            <person name="Gevers D."/>
            <person name="Young S."/>
            <person name="Zeng Q."/>
            <person name="Koehrsen M."/>
            <person name="Alvarado L."/>
            <person name="Berlin A.M."/>
            <person name="Borenstein D."/>
            <person name="Chapman S.B."/>
            <person name="Chen Z."/>
            <person name="Engels R."/>
            <person name="Freedman E."/>
            <person name="Gellesch M."/>
            <person name="Goldberg J."/>
            <person name="Griggs A."/>
            <person name="Gujja S."/>
            <person name="Heilman E.R."/>
            <person name="Heiman D.I."/>
            <person name="Hepburn T.A."/>
            <person name="Howarth C."/>
            <person name="Jen D."/>
            <person name="Larson L."/>
            <person name="Mehta T."/>
            <person name="Park D."/>
            <person name="Pearson M."/>
            <person name="Richards J."/>
            <person name="Roberts A."/>
            <person name="Saif S."/>
            <person name="Shea T.D."/>
            <person name="Shenoy N."/>
            <person name="Sisk P."/>
            <person name="Stolte C."/>
            <person name="Sykes S.N."/>
            <person name="Walk T."/>
            <person name="White J."/>
            <person name="Yandava C."/>
            <person name="Izard J."/>
            <person name="Baranova O.V."/>
            <person name="Blanton J.M."/>
            <person name="Tanner A.C."/>
            <person name="Dewhirst F."/>
            <person name="Haas B."/>
            <person name="Nusbaum C."/>
            <person name="Birren B."/>
        </authorList>
    </citation>
    <scope>NUCLEOTIDE SEQUENCE [LARGE SCALE GENOMIC DNA]</scope>
    <source>
        <strain evidence="1 2">ATCC 29453</strain>
    </source>
</reference>
<dbReference type="AlphaFoldDB" id="V9H5F2"/>
<sequence>MQATTLAQNLMRAFAPKRAPHSFMPRQQMKQQATAALNQKAVEFLQFRDNRKAITTGEPLATADRNDIFRHNREMLTDLWHGRNLDVALARAEMLVQSFKILLSLYVDEDKLPTTWRIIHDAVDCLNLFNNQKKIADYKTNHHTLRDLELLIDLLDNWLKFVPIGAVDEVSRYNIGFQICYYFNRLMCFRADDVAAAFRVIRGASIESTAVKHGLKASKLREQTLFVGQVLYRLSMVSDEYAHIEPARSIPELRAKGYTQLADLPILKKLADRARALYCVPFESKFGVFYFDWEIYNREISNGYVQIMLKLK</sequence>
<reference evidence="1 2" key="2">
    <citation type="submission" date="2011-10" db="EMBL/GenBank/DDBJ databases">
        <title>The Genome Sequence of Simonsiella muelleri ATCC 29453.</title>
        <authorList>
            <consortium name="The Broad Institute Genome Sequencing Platform"/>
            <consortium name="The Broad Institute Genome Sequencing Center for Infectious Disease"/>
            <person name="Earl A."/>
            <person name="Ward D."/>
            <person name="Feldgarden M."/>
            <person name="Gevers D."/>
            <person name="Izard J."/>
            <person name="Baranova O.V."/>
            <person name="Blanton J.M."/>
            <person name="Tanner A.C."/>
            <person name="Dewhirst F."/>
            <person name="Young S.K."/>
            <person name="Zeng Q."/>
            <person name="Gargeya S."/>
            <person name="Fitzgerald M."/>
            <person name="Haas B."/>
            <person name="Abouelleil A."/>
            <person name="Alvarado L."/>
            <person name="Arachchi H.M."/>
            <person name="Berlin A."/>
            <person name="Brown A."/>
            <person name="Chapman S.B."/>
            <person name="Chen Z."/>
            <person name="Dunbar C."/>
            <person name="Freedman E."/>
            <person name="Gearin G."/>
            <person name="Goldberg J."/>
            <person name="Griggs A."/>
            <person name="Gujja S."/>
            <person name="Heiman D."/>
            <person name="Howarth C."/>
            <person name="Larson L."/>
            <person name="Lui A."/>
            <person name="MacDonald P.J.P."/>
            <person name="Montmayeur A."/>
            <person name="Murphy C."/>
            <person name="Neiman D."/>
            <person name="Pearson M."/>
            <person name="Priest M."/>
            <person name="Roberts A."/>
            <person name="Saif S."/>
            <person name="Shea T."/>
            <person name="Shenoy N."/>
            <person name="Sisk P."/>
            <person name="Stolte C."/>
            <person name="Sykes S."/>
            <person name="Wortman J."/>
            <person name="Nusbaum C."/>
            <person name="Birren B."/>
        </authorList>
    </citation>
    <scope>NUCLEOTIDE SEQUENCE [LARGE SCALE GENOMIC DNA]</scope>
    <source>
        <strain evidence="1 2">ATCC 29453</strain>
    </source>
</reference>
<evidence type="ECO:0000313" key="1">
    <source>
        <dbReference type="EMBL" id="EFG29951.1"/>
    </source>
</evidence>
<name>V9H5F2_9NEIS</name>
<dbReference type="STRING" id="641147.HMPREF9021_02212"/>
<protein>
    <submittedName>
        <fullName evidence="1">Uncharacterized protein</fullName>
    </submittedName>
</protein>